<dbReference type="SUPFAM" id="SSF140383">
    <property type="entry name" value="BSD domain-like"/>
    <property type="match status" value="1"/>
</dbReference>
<dbReference type="InterPro" id="IPR051494">
    <property type="entry name" value="BSD_domain-containing"/>
</dbReference>
<feature type="non-terminal residue" evidence="3">
    <location>
        <position position="1"/>
    </location>
</feature>
<evidence type="ECO:0000256" key="1">
    <source>
        <dbReference type="SAM" id="MobiDB-lite"/>
    </source>
</evidence>
<feature type="compositionally biased region" description="Acidic residues" evidence="1">
    <location>
        <begin position="180"/>
        <end position="193"/>
    </location>
</feature>
<proteinExistence type="predicted"/>
<dbReference type="InterPro" id="IPR005607">
    <property type="entry name" value="BSD_dom"/>
</dbReference>
<dbReference type="SMART" id="SM00751">
    <property type="entry name" value="BSD"/>
    <property type="match status" value="1"/>
</dbReference>
<dbReference type="EMBL" id="JANBOI010001858">
    <property type="protein sequence ID" value="KAJ1725981.1"/>
    <property type="molecule type" value="Genomic_DNA"/>
</dbReference>
<evidence type="ECO:0000313" key="4">
    <source>
        <dbReference type="Proteomes" id="UP001143981"/>
    </source>
</evidence>
<dbReference type="Proteomes" id="UP001143981">
    <property type="component" value="Unassembled WGS sequence"/>
</dbReference>
<feature type="compositionally biased region" description="Basic and acidic residues" evidence="1">
    <location>
        <begin position="225"/>
        <end position="234"/>
    </location>
</feature>
<dbReference type="InterPro" id="IPR035925">
    <property type="entry name" value="BSD_dom_sf"/>
</dbReference>
<dbReference type="AlphaFoldDB" id="A0A9W7Y6M1"/>
<feature type="domain" description="BSD" evidence="2">
    <location>
        <begin position="109"/>
        <end position="160"/>
    </location>
</feature>
<gene>
    <name evidence="3" type="ORF">LPJ61_005504</name>
</gene>
<sequence length="253" mass="27754">LKTNAEEELSSDGRDGDVGGERADGPFAELRRRLQADGEKTRRLMSRVGADLEGFLREAIVIEAPGAHQTEQTIVYDRRMAQLAQLQESEDTYLDDPSTGAQAAEYAAFVESFKLDDRKDDVARLLGQDNMAPIHKRLVPDRVSDDDFWARYFFRAWAVEQEELRRKKLVDDAVAATAAEDLDWGSDGESDAEAPEKRSSSAAGPAQVDGANGSVSAPTAAPERTGSDDKKPEEGAQVAAPKPVGDEDWDEWE</sequence>
<evidence type="ECO:0000259" key="2">
    <source>
        <dbReference type="PROSITE" id="PS50858"/>
    </source>
</evidence>
<feature type="compositionally biased region" description="Acidic residues" evidence="1">
    <location>
        <begin position="1"/>
        <end position="10"/>
    </location>
</feature>
<dbReference type="OrthoDB" id="73788at2759"/>
<reference evidence="3" key="1">
    <citation type="submission" date="2022-07" db="EMBL/GenBank/DDBJ databases">
        <title>Phylogenomic reconstructions and comparative analyses of Kickxellomycotina fungi.</title>
        <authorList>
            <person name="Reynolds N.K."/>
            <person name="Stajich J.E."/>
            <person name="Barry K."/>
            <person name="Grigoriev I.V."/>
            <person name="Crous P."/>
            <person name="Smith M.E."/>
        </authorList>
    </citation>
    <scope>NUCLEOTIDE SEQUENCE</scope>
    <source>
        <strain evidence="3">BCRC 34381</strain>
    </source>
</reference>
<dbReference type="Pfam" id="PF03909">
    <property type="entry name" value="BSD"/>
    <property type="match status" value="1"/>
</dbReference>
<feature type="compositionally biased region" description="Basic and acidic residues" evidence="1">
    <location>
        <begin position="11"/>
        <end position="34"/>
    </location>
</feature>
<evidence type="ECO:0000313" key="3">
    <source>
        <dbReference type="EMBL" id="KAJ1725981.1"/>
    </source>
</evidence>
<protein>
    <recommendedName>
        <fullName evidence="2">BSD domain-containing protein</fullName>
    </recommendedName>
</protein>
<organism evidence="3 4">
    <name type="scientific">Coemansia biformis</name>
    <dbReference type="NCBI Taxonomy" id="1286918"/>
    <lineage>
        <taxon>Eukaryota</taxon>
        <taxon>Fungi</taxon>
        <taxon>Fungi incertae sedis</taxon>
        <taxon>Zoopagomycota</taxon>
        <taxon>Kickxellomycotina</taxon>
        <taxon>Kickxellomycetes</taxon>
        <taxon>Kickxellales</taxon>
        <taxon>Kickxellaceae</taxon>
        <taxon>Coemansia</taxon>
    </lineage>
</organism>
<accession>A0A9W7Y6M1</accession>
<name>A0A9W7Y6M1_9FUNG</name>
<dbReference type="Gene3D" id="1.10.3970.10">
    <property type="entry name" value="BSD domain"/>
    <property type="match status" value="1"/>
</dbReference>
<comment type="caution">
    <text evidence="3">The sequence shown here is derived from an EMBL/GenBank/DDBJ whole genome shotgun (WGS) entry which is preliminary data.</text>
</comment>
<dbReference type="GO" id="GO:0005737">
    <property type="term" value="C:cytoplasm"/>
    <property type="evidence" value="ECO:0007669"/>
    <property type="project" value="TreeGrafter"/>
</dbReference>
<keyword evidence="4" id="KW-1185">Reference proteome</keyword>
<feature type="region of interest" description="Disordered" evidence="1">
    <location>
        <begin position="1"/>
        <end position="34"/>
    </location>
</feature>
<feature type="region of interest" description="Disordered" evidence="1">
    <location>
        <begin position="178"/>
        <end position="253"/>
    </location>
</feature>
<dbReference type="PANTHER" id="PTHR16019">
    <property type="entry name" value="SYNAPSE-ASSOCIATED PROTEIN"/>
    <property type="match status" value="1"/>
</dbReference>
<dbReference type="PROSITE" id="PS50858">
    <property type="entry name" value="BSD"/>
    <property type="match status" value="1"/>
</dbReference>
<dbReference type="PANTHER" id="PTHR16019:SF5">
    <property type="entry name" value="BSD DOMAIN-CONTAINING PROTEIN 1"/>
    <property type="match status" value="1"/>
</dbReference>